<reference evidence="2 3" key="1">
    <citation type="journal article" date="2003" name="Genome Res.">
        <title>Genome analysis of F. nucleatum sub spp vincentii and its comparison with the genome of F. nucleatum ATCC 25586.</title>
        <authorList>
            <person name="Kapatral V."/>
            <person name="Ivanova N."/>
            <person name="Anderson I."/>
            <person name="Reznik G."/>
            <person name="Bhattacharyya A."/>
            <person name="Gardner W.L."/>
            <person name="Mikhailova N."/>
            <person name="Lapidus A."/>
            <person name="Larsen N."/>
            <person name="D'Souza M."/>
            <person name="Walunas T."/>
            <person name="Haselkorn R."/>
            <person name="Overbeek R."/>
            <person name="Kyrpides N."/>
        </authorList>
    </citation>
    <scope>NUCLEOTIDE SEQUENCE [LARGE SCALE GENOMIC DNA]</scope>
    <source>
        <strain evidence="2 3">ATCC 49256</strain>
    </source>
</reference>
<evidence type="ECO:0000313" key="3">
    <source>
        <dbReference type="Proteomes" id="UP000006454"/>
    </source>
</evidence>
<dbReference type="PROSITE" id="PS51257">
    <property type="entry name" value="PROKAR_LIPOPROTEIN"/>
    <property type="match status" value="1"/>
</dbReference>
<feature type="chain" id="PRO_5004292343" description="Lipoprotein" evidence="1">
    <location>
        <begin position="21"/>
        <end position="269"/>
    </location>
</feature>
<proteinExistence type="predicted"/>
<accession>Q7P4B4</accession>
<protein>
    <recommendedName>
        <fullName evidence="4">Lipoprotein</fullName>
    </recommendedName>
</protein>
<evidence type="ECO:0000313" key="2">
    <source>
        <dbReference type="EMBL" id="EAA23478.1"/>
    </source>
</evidence>
<gene>
    <name evidence="2" type="ORF">FNV0489</name>
</gene>
<name>Q7P4B4_FUSVC</name>
<dbReference type="AlphaFoldDB" id="Q7P4B4"/>
<dbReference type="Proteomes" id="UP000006454">
    <property type="component" value="Unassembled WGS sequence"/>
</dbReference>
<comment type="caution">
    <text evidence="2">The sequence shown here is derived from an EMBL/GenBank/DDBJ whole genome shotgun (WGS) entry which is preliminary data.</text>
</comment>
<evidence type="ECO:0000256" key="1">
    <source>
        <dbReference type="SAM" id="SignalP"/>
    </source>
</evidence>
<keyword evidence="1" id="KW-0732">Signal</keyword>
<feature type="signal peptide" evidence="1">
    <location>
        <begin position="1"/>
        <end position="20"/>
    </location>
</feature>
<sequence length="269" mass="30969">MKKGLLVLATLLLISCVNLNEHKGERVIVNTKSSGTKSNVANVQKNNKKKNTSANNTKVIKTRNLLKEAEAISEDTYVNKVKKYKTYKSLTAYNPSYKAKLSPKINELSNKIEKTYNFNISGTDLTFQNILNNNSYNNIENKIFTYSADNPDVTLQIEMSSINYNKPVVNVKTIPKEYSEKYTNKEGNEILNVVKYYENETTETAGLTFVVEYKLVSNLTGEVLVSDRKSIEKNYNESWKTYYISSFRIDKRNNSNDEKENMFHKRRNI</sequence>
<organism evidence="2 3">
    <name type="scientific">Fusobacterium vincentii ATCC 49256</name>
    <dbReference type="NCBI Taxonomy" id="209882"/>
    <lineage>
        <taxon>Bacteria</taxon>
        <taxon>Fusobacteriati</taxon>
        <taxon>Fusobacteriota</taxon>
        <taxon>Fusobacteriia</taxon>
        <taxon>Fusobacteriales</taxon>
        <taxon>Fusobacteriaceae</taxon>
        <taxon>Fusobacterium</taxon>
    </lineage>
</organism>
<evidence type="ECO:0008006" key="4">
    <source>
        <dbReference type="Google" id="ProtNLM"/>
    </source>
</evidence>
<dbReference type="EMBL" id="AABF01000124">
    <property type="protein sequence ID" value="EAA23478.1"/>
    <property type="molecule type" value="Genomic_DNA"/>
</dbReference>